<dbReference type="EMBL" id="QFVR01000026">
    <property type="protein sequence ID" value="PWI24191.1"/>
    <property type="molecule type" value="Genomic_DNA"/>
</dbReference>
<dbReference type="GO" id="GO:0008206">
    <property type="term" value="P:bile acid metabolic process"/>
    <property type="evidence" value="ECO:0007669"/>
    <property type="project" value="UniProtKB-ARBA"/>
</dbReference>
<feature type="domain" description="Ketoreductase" evidence="4">
    <location>
        <begin position="10"/>
        <end position="210"/>
    </location>
</feature>
<evidence type="ECO:0000256" key="2">
    <source>
        <dbReference type="ARBA" id="ARBA00023002"/>
    </source>
</evidence>
<dbReference type="PANTHER" id="PTHR42879:SF2">
    <property type="entry name" value="3-OXOACYL-[ACYL-CARRIER-PROTEIN] REDUCTASE FABG"/>
    <property type="match status" value="1"/>
</dbReference>
<gene>
    <name evidence="5" type="ORF">DEX24_14725</name>
</gene>
<comment type="similarity">
    <text evidence="1 3">Belongs to the short-chain dehydrogenases/reductases (SDR) family.</text>
</comment>
<dbReference type="FunFam" id="3.40.50.720:FF:000084">
    <property type="entry name" value="Short-chain dehydrogenase reductase"/>
    <property type="match status" value="1"/>
</dbReference>
<dbReference type="GO" id="GO:0016491">
    <property type="term" value="F:oxidoreductase activity"/>
    <property type="evidence" value="ECO:0007669"/>
    <property type="project" value="UniProtKB-KW"/>
</dbReference>
<dbReference type="PANTHER" id="PTHR42879">
    <property type="entry name" value="3-OXOACYL-(ACYL-CARRIER-PROTEIN) REDUCTASE"/>
    <property type="match status" value="1"/>
</dbReference>
<organism evidence="5 6">
    <name type="scientific">Kurthia sibirica</name>
    <dbReference type="NCBI Taxonomy" id="202750"/>
    <lineage>
        <taxon>Bacteria</taxon>
        <taxon>Bacillati</taxon>
        <taxon>Bacillota</taxon>
        <taxon>Bacilli</taxon>
        <taxon>Bacillales</taxon>
        <taxon>Caryophanaceae</taxon>
        <taxon>Kurthia</taxon>
    </lineage>
</organism>
<dbReference type="PRINTS" id="PR00080">
    <property type="entry name" value="SDRFAMILY"/>
</dbReference>
<proteinExistence type="inferred from homology"/>
<name>A0A2U3AIB0_9BACL</name>
<accession>A0A2U3AIB0</accession>
<dbReference type="InterPro" id="IPR050259">
    <property type="entry name" value="SDR"/>
</dbReference>
<dbReference type="PRINTS" id="PR00081">
    <property type="entry name" value="GDHRDH"/>
</dbReference>
<dbReference type="PROSITE" id="PS00061">
    <property type="entry name" value="ADH_SHORT"/>
    <property type="match status" value="1"/>
</dbReference>
<keyword evidence="2" id="KW-0560">Oxidoreductase</keyword>
<evidence type="ECO:0000259" key="4">
    <source>
        <dbReference type="SMART" id="SM00822"/>
    </source>
</evidence>
<evidence type="ECO:0000313" key="6">
    <source>
        <dbReference type="Proteomes" id="UP000245938"/>
    </source>
</evidence>
<evidence type="ECO:0000256" key="1">
    <source>
        <dbReference type="ARBA" id="ARBA00006484"/>
    </source>
</evidence>
<reference evidence="5 6" key="1">
    <citation type="submission" date="2018-05" db="EMBL/GenBank/DDBJ databases">
        <title>Kurthia sibirica genome sequence.</title>
        <authorList>
            <person name="Maclea K.S."/>
            <person name="Goen A.E."/>
        </authorList>
    </citation>
    <scope>NUCLEOTIDE SEQUENCE [LARGE SCALE GENOMIC DNA]</scope>
    <source>
        <strain evidence="5 6">ATCC 49154</strain>
    </source>
</reference>
<sequence length="251" mass="26871">MNELFSLIGKNAVVTGGSRGLGREIAIALAEAGANIAIISRTVCPDVIEIIRKLGVRAISISADLGEFEQYPQILKIVEQQLGEVDILVNNAGIQKRYPAVEFPQEDWNSVMDVNANSIFLLCQLFSKSMISRGEGKIINIASLLSYQGGLNIAAYAASKHAVTGLTKALANEWASKGLNVNAIAPGYMATDMNEALLADHKRSMQILERIPAARWGNGQDIKGAVIFLASPAANYVNGFTIAVDGGWLGR</sequence>
<evidence type="ECO:0000313" key="5">
    <source>
        <dbReference type="EMBL" id="PWI24191.1"/>
    </source>
</evidence>
<dbReference type="AlphaFoldDB" id="A0A2U3AIB0"/>
<evidence type="ECO:0000256" key="3">
    <source>
        <dbReference type="RuleBase" id="RU000363"/>
    </source>
</evidence>
<dbReference type="Proteomes" id="UP000245938">
    <property type="component" value="Unassembled WGS sequence"/>
</dbReference>
<dbReference type="InterPro" id="IPR057326">
    <property type="entry name" value="KR_dom"/>
</dbReference>
<dbReference type="SUPFAM" id="SSF51735">
    <property type="entry name" value="NAD(P)-binding Rossmann-fold domains"/>
    <property type="match status" value="1"/>
</dbReference>
<protein>
    <submittedName>
        <fullName evidence="5">2-deoxy-D-gluconate 3-dehydrogenase</fullName>
    </submittedName>
</protein>
<comment type="caution">
    <text evidence="5">The sequence shown here is derived from an EMBL/GenBank/DDBJ whole genome shotgun (WGS) entry which is preliminary data.</text>
</comment>
<dbReference type="OrthoDB" id="9803333at2"/>
<dbReference type="InterPro" id="IPR002347">
    <property type="entry name" value="SDR_fam"/>
</dbReference>
<dbReference type="Gene3D" id="3.40.50.720">
    <property type="entry name" value="NAD(P)-binding Rossmann-like Domain"/>
    <property type="match status" value="1"/>
</dbReference>
<dbReference type="RefSeq" id="WP_109307177.1">
    <property type="nucleotide sequence ID" value="NZ_BJUF01000039.1"/>
</dbReference>
<dbReference type="SMART" id="SM00822">
    <property type="entry name" value="PKS_KR"/>
    <property type="match status" value="1"/>
</dbReference>
<dbReference type="Pfam" id="PF00106">
    <property type="entry name" value="adh_short"/>
    <property type="match status" value="1"/>
</dbReference>
<dbReference type="InterPro" id="IPR020904">
    <property type="entry name" value="Sc_DH/Rdtase_CS"/>
</dbReference>
<dbReference type="InterPro" id="IPR036291">
    <property type="entry name" value="NAD(P)-bd_dom_sf"/>
</dbReference>
<keyword evidence="6" id="KW-1185">Reference proteome</keyword>